<name>A0A1X0ID81_9MYCO</name>
<feature type="domain" description="DUF5631" evidence="2">
    <location>
        <begin position="628"/>
        <end position="722"/>
    </location>
</feature>
<sequence>MAVDLPPGKWTLALIGPWWPEPSTTLRAGAQHWSQACAEQQLFSEVLRNQWAAIAASNQGHTADDLISRYQQGEKFHLDLAEKYQVKASAFNSGADAIDYLRSRLSDISDTGNQEIDQILASKKPLPEQIAEIQAVQLRCNGDATNASLQAADKLVTSTQKILDVEGVGGDARTWAREHGFTADNQSRPPLLTGDDLHPPSSAASQTPAVGGGEGHGGQTAGGGGGPLSTSPSEPGVSGLQGHGVQASASGGTGTPSPAAPAINGLQGHGVQFPGSAPAMRTGAPPAGGGGSAFSAPSMNSSIHGGGVPAAGLGQGGPPNLAQSFASGMATGQPAGAGAQGLSSGAVHAMESGAGTPPQAEAPAGTPPVAPTAPSAGVFVPTNPPVDAAPPAASAPPASGGTVAPVMTGGSWSGSSAPLSGNPNIPAGPLPAYGSDLRPSVGAPATMPVAPAGPVSGAPVAPSPGSSPSAGGPLVSPVERGAPGAAAGQAGANSSSMVGASAASAATGATAGAVSSRAAEQQRLQRLVDAVARQEPRLSWAAGLRDDGSTTLLVTDLAAGWVPPHVKLPAHVTLLEPAPRRRDASAVDLLGAVVCAAAHEHNTYVGEPDPEAPVLSGDRPARSASPQVDELGPALVEAVRRRDGLPRIAQAIAAPAVRHTGVLETEIELLRTCIADIQNSVLTAYPNHDPAAVGDWMLLATIEAMIDGHEYLANYHMAWFDVIGHLPGA</sequence>
<evidence type="ECO:0000259" key="3">
    <source>
        <dbReference type="Pfam" id="PF18646"/>
    </source>
</evidence>
<evidence type="ECO:0000313" key="5">
    <source>
        <dbReference type="Proteomes" id="UP000192513"/>
    </source>
</evidence>
<dbReference type="Pfam" id="PF18645">
    <property type="entry name" value="DUF5631"/>
    <property type="match status" value="1"/>
</dbReference>
<evidence type="ECO:0000259" key="2">
    <source>
        <dbReference type="Pfam" id="PF18645"/>
    </source>
</evidence>
<gene>
    <name evidence="4" type="ORF">BST39_09005</name>
</gene>
<dbReference type="OrthoDB" id="4764211at2"/>
<evidence type="ECO:0000313" key="4">
    <source>
        <dbReference type="EMBL" id="ORB43222.1"/>
    </source>
</evidence>
<dbReference type="Proteomes" id="UP000192513">
    <property type="component" value="Unassembled WGS sequence"/>
</dbReference>
<accession>A0A1X0ID81</accession>
<protein>
    <recommendedName>
        <fullName evidence="6">Tat (Twin-arginine translocation) pathway signal sequence containing protein</fullName>
    </recommendedName>
</protein>
<feature type="compositionally biased region" description="Low complexity" evidence="1">
    <location>
        <begin position="318"/>
        <end position="346"/>
    </location>
</feature>
<evidence type="ECO:0000256" key="1">
    <source>
        <dbReference type="SAM" id="MobiDB-lite"/>
    </source>
</evidence>
<feature type="region of interest" description="Disordered" evidence="1">
    <location>
        <begin position="181"/>
        <end position="423"/>
    </location>
</feature>
<dbReference type="STRING" id="590652.BST39_09005"/>
<organism evidence="4 5">
    <name type="scientific">Mycobacterium paraseoulense</name>
    <dbReference type="NCBI Taxonomy" id="590652"/>
    <lineage>
        <taxon>Bacteria</taxon>
        <taxon>Bacillati</taxon>
        <taxon>Actinomycetota</taxon>
        <taxon>Actinomycetes</taxon>
        <taxon>Mycobacteriales</taxon>
        <taxon>Mycobacteriaceae</taxon>
        <taxon>Mycobacterium</taxon>
    </lineage>
</organism>
<keyword evidence="5" id="KW-1185">Reference proteome</keyword>
<feature type="compositionally biased region" description="Low complexity" evidence="1">
    <location>
        <begin position="389"/>
        <end position="406"/>
    </location>
</feature>
<feature type="compositionally biased region" description="Polar residues" evidence="1">
    <location>
        <begin position="413"/>
        <end position="423"/>
    </location>
</feature>
<feature type="region of interest" description="Disordered" evidence="1">
    <location>
        <begin position="604"/>
        <end position="628"/>
    </location>
</feature>
<feature type="compositionally biased region" description="Gly residues" evidence="1">
    <location>
        <begin position="210"/>
        <end position="227"/>
    </location>
</feature>
<feature type="domain" description="DUF5632" evidence="3">
    <location>
        <begin position="519"/>
        <end position="600"/>
    </location>
</feature>
<feature type="compositionally biased region" description="Gly residues" evidence="1">
    <location>
        <begin position="304"/>
        <end position="317"/>
    </location>
</feature>
<dbReference type="EMBL" id="MVIE01000008">
    <property type="protein sequence ID" value="ORB43222.1"/>
    <property type="molecule type" value="Genomic_DNA"/>
</dbReference>
<dbReference type="Pfam" id="PF18646">
    <property type="entry name" value="DUF5632"/>
    <property type="match status" value="1"/>
</dbReference>
<feature type="compositionally biased region" description="Low complexity" evidence="1">
    <location>
        <begin position="372"/>
        <end position="381"/>
    </location>
</feature>
<feature type="region of interest" description="Disordered" evidence="1">
    <location>
        <begin position="455"/>
        <end position="492"/>
    </location>
</feature>
<dbReference type="InterPro" id="IPR040604">
    <property type="entry name" value="DUF5632"/>
</dbReference>
<proteinExistence type="predicted"/>
<dbReference type="InterPro" id="IPR040833">
    <property type="entry name" value="DUF5631"/>
</dbReference>
<reference evidence="4 5" key="1">
    <citation type="submission" date="2017-02" db="EMBL/GenBank/DDBJ databases">
        <title>The new phylogeny of genus Mycobacterium.</title>
        <authorList>
            <person name="Tortoli E."/>
            <person name="Trovato A."/>
            <person name="Cirillo D.M."/>
        </authorList>
    </citation>
    <scope>NUCLEOTIDE SEQUENCE [LARGE SCALE GENOMIC DNA]</scope>
    <source>
        <strain evidence="4 5">DSM 45000</strain>
    </source>
</reference>
<evidence type="ECO:0008006" key="6">
    <source>
        <dbReference type="Google" id="ProtNLM"/>
    </source>
</evidence>
<comment type="caution">
    <text evidence="4">The sequence shown here is derived from an EMBL/GenBank/DDBJ whole genome shotgun (WGS) entry which is preliminary data.</text>
</comment>
<dbReference type="AlphaFoldDB" id="A0A1X0ID81"/>